<feature type="region of interest" description="Disordered" evidence="1">
    <location>
        <begin position="1"/>
        <end position="47"/>
    </location>
</feature>
<organism evidence="2">
    <name type="scientific">uncultured Chloroflexota bacterium</name>
    <dbReference type="NCBI Taxonomy" id="166587"/>
    <lineage>
        <taxon>Bacteria</taxon>
        <taxon>Bacillati</taxon>
        <taxon>Chloroflexota</taxon>
        <taxon>environmental samples</taxon>
    </lineage>
</organism>
<feature type="non-terminal residue" evidence="2">
    <location>
        <position position="1"/>
    </location>
</feature>
<evidence type="ECO:0000313" key="2">
    <source>
        <dbReference type="EMBL" id="CAA9292170.1"/>
    </source>
</evidence>
<evidence type="ECO:0000256" key="1">
    <source>
        <dbReference type="SAM" id="MobiDB-lite"/>
    </source>
</evidence>
<sequence length="47" mass="4816">GSSEPVPGHPCRPTREDRSLPRVRARGVEVPPSGNQAGPSGQGAGRV</sequence>
<accession>A0A6J4K0K8</accession>
<dbReference type="AlphaFoldDB" id="A0A6J4K0K8"/>
<name>A0A6J4K0K8_9CHLR</name>
<feature type="non-terminal residue" evidence="2">
    <location>
        <position position="47"/>
    </location>
</feature>
<gene>
    <name evidence="2" type="ORF">AVDCRST_MAG77-5255</name>
</gene>
<reference evidence="2" key="1">
    <citation type="submission" date="2020-02" db="EMBL/GenBank/DDBJ databases">
        <authorList>
            <person name="Meier V. D."/>
        </authorList>
    </citation>
    <scope>NUCLEOTIDE SEQUENCE</scope>
    <source>
        <strain evidence="2">AVDCRST_MAG77</strain>
    </source>
</reference>
<dbReference type="EMBL" id="CADCTC010000253">
    <property type="protein sequence ID" value="CAA9292170.1"/>
    <property type="molecule type" value="Genomic_DNA"/>
</dbReference>
<protein>
    <submittedName>
        <fullName evidence="2">Uncharacterized protein</fullName>
    </submittedName>
</protein>
<proteinExistence type="predicted"/>